<keyword evidence="3" id="KW-1185">Reference proteome</keyword>
<accession>A0AA38VQX5</accession>
<feature type="transmembrane region" description="Helical" evidence="1">
    <location>
        <begin position="154"/>
        <end position="174"/>
    </location>
</feature>
<comment type="caution">
    <text evidence="2">The sequence shown here is derived from an EMBL/GenBank/DDBJ whole genome shotgun (WGS) entry which is preliminary data.</text>
</comment>
<gene>
    <name evidence="2" type="ORF">NKR23_g5402</name>
</gene>
<keyword evidence="1" id="KW-0472">Membrane</keyword>
<evidence type="ECO:0000313" key="3">
    <source>
        <dbReference type="Proteomes" id="UP001174694"/>
    </source>
</evidence>
<sequence>MATNINYYVRLTERFSLDNTPLLAAAVISFIIGYLQYVYAIRVSLREGKGPMPYWMHSFYLAHDSTWSYILGSIAPQYGNHWFLRGTSTALLLWAMLEIFCIHRAITKEREANFKAFLGPNPALPAVLTYAALMQLAMYSIVHLGIQLMGEGCLMQWFCLTNVLIVVGPTHEYLRRGSRDGLALGFCLVNVIGTIWTFAPFSMWALTIPEIFAQPAYYCVGVVLTVYSIWAFWIVAQYPPKQQKKGEAAPIW</sequence>
<feature type="transmembrane region" description="Helical" evidence="1">
    <location>
        <begin position="20"/>
        <end position="40"/>
    </location>
</feature>
<evidence type="ECO:0000256" key="1">
    <source>
        <dbReference type="SAM" id="Phobius"/>
    </source>
</evidence>
<reference evidence="2" key="1">
    <citation type="submission" date="2022-07" db="EMBL/GenBank/DDBJ databases">
        <title>Fungi with potential for degradation of polypropylene.</title>
        <authorList>
            <person name="Gostincar C."/>
        </authorList>
    </citation>
    <scope>NUCLEOTIDE SEQUENCE</scope>
    <source>
        <strain evidence="2">EXF-13308</strain>
    </source>
</reference>
<name>A0AA38VQX5_9PEZI</name>
<dbReference type="EMBL" id="JANBVO010000014">
    <property type="protein sequence ID" value="KAJ9145483.1"/>
    <property type="molecule type" value="Genomic_DNA"/>
</dbReference>
<keyword evidence="1" id="KW-1133">Transmembrane helix</keyword>
<feature type="transmembrane region" description="Helical" evidence="1">
    <location>
        <begin position="181"/>
        <end position="203"/>
    </location>
</feature>
<evidence type="ECO:0000313" key="2">
    <source>
        <dbReference type="EMBL" id="KAJ9145483.1"/>
    </source>
</evidence>
<proteinExistence type="predicted"/>
<protein>
    <submittedName>
        <fullName evidence="2">ABC superfamily atp binding cassette transporter permease protein</fullName>
    </submittedName>
</protein>
<feature type="transmembrane region" description="Helical" evidence="1">
    <location>
        <begin position="82"/>
        <end position="102"/>
    </location>
</feature>
<dbReference type="Proteomes" id="UP001174694">
    <property type="component" value="Unassembled WGS sequence"/>
</dbReference>
<feature type="transmembrane region" description="Helical" evidence="1">
    <location>
        <begin position="215"/>
        <end position="236"/>
    </location>
</feature>
<dbReference type="AlphaFoldDB" id="A0AA38VQX5"/>
<feature type="transmembrane region" description="Helical" evidence="1">
    <location>
        <begin position="123"/>
        <end position="142"/>
    </location>
</feature>
<organism evidence="2 3">
    <name type="scientific">Pleurostoma richardsiae</name>
    <dbReference type="NCBI Taxonomy" id="41990"/>
    <lineage>
        <taxon>Eukaryota</taxon>
        <taxon>Fungi</taxon>
        <taxon>Dikarya</taxon>
        <taxon>Ascomycota</taxon>
        <taxon>Pezizomycotina</taxon>
        <taxon>Sordariomycetes</taxon>
        <taxon>Sordariomycetidae</taxon>
        <taxon>Calosphaeriales</taxon>
        <taxon>Pleurostomataceae</taxon>
        <taxon>Pleurostoma</taxon>
    </lineage>
</organism>
<keyword evidence="1" id="KW-0812">Transmembrane</keyword>